<organism evidence="7 8">
    <name type="scientific">Virgisporangium aliadipatigenens</name>
    <dbReference type="NCBI Taxonomy" id="741659"/>
    <lineage>
        <taxon>Bacteria</taxon>
        <taxon>Bacillati</taxon>
        <taxon>Actinomycetota</taxon>
        <taxon>Actinomycetes</taxon>
        <taxon>Micromonosporales</taxon>
        <taxon>Micromonosporaceae</taxon>
        <taxon>Virgisporangium</taxon>
    </lineage>
</organism>
<evidence type="ECO:0000256" key="5">
    <source>
        <dbReference type="SAM" id="MobiDB-lite"/>
    </source>
</evidence>
<dbReference type="InterPro" id="IPR019109">
    <property type="entry name" value="MamF_MmsF"/>
</dbReference>
<feature type="compositionally biased region" description="Basic and acidic residues" evidence="5">
    <location>
        <begin position="16"/>
        <end position="29"/>
    </location>
</feature>
<feature type="compositionally biased region" description="Pro residues" evidence="5">
    <location>
        <begin position="185"/>
        <end position="196"/>
    </location>
</feature>
<dbReference type="Pfam" id="PF09685">
    <property type="entry name" value="MamF_MmsF"/>
    <property type="match status" value="1"/>
</dbReference>
<protein>
    <recommendedName>
        <fullName evidence="9">DUF4870 domain-containing protein</fullName>
    </recommendedName>
</protein>
<comment type="subcellular location">
    <subcellularLocation>
        <location evidence="1">Membrane</location>
        <topology evidence="1">Multi-pass membrane protein</topology>
    </subcellularLocation>
</comment>
<feature type="transmembrane region" description="Helical" evidence="6">
    <location>
        <begin position="259"/>
        <end position="279"/>
    </location>
</feature>
<comment type="caution">
    <text evidence="7">The sequence shown here is derived from an EMBL/GenBank/DDBJ whole genome shotgun (WGS) entry which is preliminary data.</text>
</comment>
<dbReference type="AlphaFoldDB" id="A0A8J4DRU5"/>
<evidence type="ECO:0008006" key="9">
    <source>
        <dbReference type="Google" id="ProtNLM"/>
    </source>
</evidence>
<evidence type="ECO:0000256" key="3">
    <source>
        <dbReference type="ARBA" id="ARBA00022989"/>
    </source>
</evidence>
<dbReference type="Proteomes" id="UP000619260">
    <property type="component" value="Unassembled WGS sequence"/>
</dbReference>
<keyword evidence="3 6" id="KW-1133">Transmembrane helix</keyword>
<evidence type="ECO:0000256" key="4">
    <source>
        <dbReference type="ARBA" id="ARBA00023136"/>
    </source>
</evidence>
<name>A0A8J4DRU5_9ACTN</name>
<keyword evidence="8" id="KW-1185">Reference proteome</keyword>
<reference evidence="7" key="1">
    <citation type="submission" date="2021-01" db="EMBL/GenBank/DDBJ databases">
        <title>Whole genome shotgun sequence of Virgisporangium aliadipatigenens NBRC 105644.</title>
        <authorList>
            <person name="Komaki H."/>
            <person name="Tamura T."/>
        </authorList>
    </citation>
    <scope>NUCLEOTIDE SEQUENCE</scope>
    <source>
        <strain evidence="7">NBRC 105644</strain>
    </source>
</reference>
<keyword evidence="4 6" id="KW-0472">Membrane</keyword>
<feature type="region of interest" description="Disordered" evidence="5">
    <location>
        <begin position="1"/>
        <end position="206"/>
    </location>
</feature>
<proteinExistence type="predicted"/>
<feature type="transmembrane region" description="Helical" evidence="6">
    <location>
        <begin position="223"/>
        <end position="247"/>
    </location>
</feature>
<accession>A0A8J4DRU5</accession>
<evidence type="ECO:0000313" key="7">
    <source>
        <dbReference type="EMBL" id="GIJ47128.1"/>
    </source>
</evidence>
<gene>
    <name evidence="7" type="ORF">Val02_40140</name>
</gene>
<feature type="compositionally biased region" description="Low complexity" evidence="5">
    <location>
        <begin position="150"/>
        <end position="161"/>
    </location>
</feature>
<feature type="compositionally biased region" description="Pro residues" evidence="5">
    <location>
        <begin position="136"/>
        <end position="149"/>
    </location>
</feature>
<evidence type="ECO:0000256" key="6">
    <source>
        <dbReference type="SAM" id="Phobius"/>
    </source>
</evidence>
<evidence type="ECO:0000256" key="1">
    <source>
        <dbReference type="ARBA" id="ARBA00004141"/>
    </source>
</evidence>
<evidence type="ECO:0000256" key="2">
    <source>
        <dbReference type="ARBA" id="ARBA00022692"/>
    </source>
</evidence>
<evidence type="ECO:0000313" key="8">
    <source>
        <dbReference type="Proteomes" id="UP000619260"/>
    </source>
</evidence>
<feature type="transmembrane region" description="Helical" evidence="6">
    <location>
        <begin position="285"/>
        <end position="307"/>
    </location>
</feature>
<sequence length="325" mass="32493">MPVYFAGPFKATAEPADGRATRRDHDWRGWSDGPTVTAMTEPPRPAGDPGDDPNKPAGYTIPGGTPEQSGAAPTSGGYSMPGSGGDYGPPPTDQGGYGTPSAPASGGGYTPPAAPASGGGYAAPASDYTAQSGGAFPPPTGGQSYPPPTGGQSFPPSSGGPAYPDTGAYSQSTSGAGAYGAPGPGAYPPPGGPQPGQPGYGGYGQQAYAGTPDEKNMIMVAHWGGVAGVLIGGALFGWVGPLIAYLAKGNTSPLVRAHALATLNFHITWVGINAIAWVITICTLFFASPLLILTGIACLVISIIGAVKATNGEYWNYPLTIPIIK</sequence>
<keyword evidence="2 6" id="KW-0812">Transmembrane</keyword>
<dbReference type="EMBL" id="BOPF01000013">
    <property type="protein sequence ID" value="GIJ47128.1"/>
    <property type="molecule type" value="Genomic_DNA"/>
</dbReference>